<reference evidence="2 3" key="1">
    <citation type="journal article" date="2017" name="Genome Announc.">
        <title>Draft Genome Sequence of Romboutsia maritimum sp. nov. Strain CCRI-22766(T), Isolated from Coastal Estuarine Mud.</title>
        <authorList>
            <person name="Maheux A.F."/>
            <person name="Boudreau D.K."/>
            <person name="Berube E."/>
            <person name="Boissinot M."/>
            <person name="Raymond F."/>
            <person name="Brodeur S."/>
            <person name="Corbeil J."/>
            <person name="Brightwell G."/>
            <person name="Broda D."/>
            <person name="Omar R.F."/>
            <person name="Bergeron M.G."/>
        </authorList>
    </citation>
    <scope>NUCLEOTIDE SEQUENCE [LARGE SCALE GENOMIC DNA]</scope>
    <source>
        <strain evidence="2 3">CCRI-22766</strain>
    </source>
</reference>
<keyword evidence="1" id="KW-0472">Membrane</keyword>
<organism evidence="2 3">
    <name type="scientific">Romboutsia maritimum</name>
    <dbReference type="NCBI Taxonomy" id="2020948"/>
    <lineage>
        <taxon>Bacteria</taxon>
        <taxon>Bacillati</taxon>
        <taxon>Bacillota</taxon>
        <taxon>Clostridia</taxon>
        <taxon>Peptostreptococcales</taxon>
        <taxon>Peptostreptococcaceae</taxon>
        <taxon>Romboutsia</taxon>
    </lineage>
</organism>
<proteinExistence type="predicted"/>
<evidence type="ECO:0000313" key="3">
    <source>
        <dbReference type="Proteomes" id="UP000243494"/>
    </source>
</evidence>
<feature type="transmembrane region" description="Helical" evidence="1">
    <location>
        <begin position="43"/>
        <end position="59"/>
    </location>
</feature>
<keyword evidence="3" id="KW-1185">Reference proteome</keyword>
<feature type="transmembrane region" description="Helical" evidence="1">
    <location>
        <begin position="105"/>
        <end position="126"/>
    </location>
</feature>
<keyword evidence="1" id="KW-0812">Transmembrane</keyword>
<dbReference type="OrthoDB" id="5465282at2"/>
<dbReference type="EMBL" id="NOJZ02000011">
    <property type="protein sequence ID" value="RDY23516.1"/>
    <property type="molecule type" value="Genomic_DNA"/>
</dbReference>
<name>A0A371ISQ5_9FIRM</name>
<protein>
    <submittedName>
        <fullName evidence="2">Permease</fullName>
    </submittedName>
</protein>
<evidence type="ECO:0000313" key="2">
    <source>
        <dbReference type="EMBL" id="RDY23516.1"/>
    </source>
</evidence>
<dbReference type="AlphaFoldDB" id="A0A371ISQ5"/>
<dbReference type="Proteomes" id="UP000243494">
    <property type="component" value="Unassembled WGS sequence"/>
</dbReference>
<gene>
    <name evidence="2" type="ORF">CHF27_007795</name>
</gene>
<accession>A0A371ISQ5</accession>
<comment type="caution">
    <text evidence="2">The sequence shown here is derived from an EMBL/GenBank/DDBJ whole genome shotgun (WGS) entry which is preliminary data.</text>
</comment>
<feature type="transmembrane region" description="Helical" evidence="1">
    <location>
        <begin position="138"/>
        <end position="158"/>
    </location>
</feature>
<evidence type="ECO:0000256" key="1">
    <source>
        <dbReference type="SAM" id="Phobius"/>
    </source>
</evidence>
<keyword evidence="1" id="KW-1133">Transmembrane helix</keyword>
<sequence length="160" mass="17129">MTSFILYGLAIVLFTVSFIKDKAKSKKALKNAAKSFENIMPQFLTIIVIVGIILAVFDAKTISDLLGKESGLLGITISSIVGSIVMMPTFVAFSTGNSLLNYGAGYAQVAALVSTLTLVGIMTFSLESKFIGKKAAFYRNFIAFLFSFIVALIFGVVLDG</sequence>
<feature type="transmembrane region" description="Helical" evidence="1">
    <location>
        <begin position="71"/>
        <end position="93"/>
    </location>
</feature>
<dbReference type="RefSeq" id="WP_095406449.1">
    <property type="nucleotide sequence ID" value="NZ_NOJZ02000011.1"/>
</dbReference>